<dbReference type="EMBL" id="JAUJQL010000002">
    <property type="protein sequence ID" value="MDN7521834.1"/>
    <property type="molecule type" value="Genomic_DNA"/>
</dbReference>
<sequence length="43" mass="4338">MRTTIDDRAIAGQPVGLAASFVVSAPGPAASDGDIKHRQCADA</sequence>
<reference evidence="1" key="1">
    <citation type="submission" date="2023-07" db="EMBL/GenBank/DDBJ databases">
        <title>A collection of bacterial strains from the Burkholderia cepacia Research Laboratory and Repository.</title>
        <authorList>
            <person name="Lipuma J."/>
            <person name="Spilker T."/>
            <person name="Caverly L."/>
        </authorList>
    </citation>
    <scope>NUCLEOTIDE SEQUENCE</scope>
    <source>
        <strain evidence="1">AU45194</strain>
    </source>
</reference>
<accession>A0ABT8NJU4</accession>
<keyword evidence="2" id="KW-1185">Reference proteome</keyword>
<evidence type="ECO:0000313" key="1">
    <source>
        <dbReference type="EMBL" id="MDN7521834.1"/>
    </source>
</evidence>
<evidence type="ECO:0000313" key="2">
    <source>
        <dbReference type="Proteomes" id="UP001172217"/>
    </source>
</evidence>
<name>A0ABT8NJU4_9BURK</name>
<organism evidence="1 2">
    <name type="scientific">Burkholderia orbicola</name>
    <dbReference type="NCBI Taxonomy" id="2978683"/>
    <lineage>
        <taxon>Bacteria</taxon>
        <taxon>Pseudomonadati</taxon>
        <taxon>Pseudomonadota</taxon>
        <taxon>Betaproteobacteria</taxon>
        <taxon>Burkholderiales</taxon>
        <taxon>Burkholderiaceae</taxon>
        <taxon>Burkholderia</taxon>
        <taxon>Burkholderia cepacia complex</taxon>
    </lineage>
</organism>
<proteinExistence type="predicted"/>
<dbReference type="RefSeq" id="WP_260525827.1">
    <property type="nucleotide sequence ID" value="NZ_JAUJQA010000010.1"/>
</dbReference>
<protein>
    <submittedName>
        <fullName evidence="1">Uncharacterized protein</fullName>
    </submittedName>
</protein>
<gene>
    <name evidence="1" type="ORF">QZM70_02720</name>
</gene>
<dbReference type="Proteomes" id="UP001172217">
    <property type="component" value="Unassembled WGS sequence"/>
</dbReference>
<comment type="caution">
    <text evidence="1">The sequence shown here is derived from an EMBL/GenBank/DDBJ whole genome shotgun (WGS) entry which is preliminary data.</text>
</comment>